<evidence type="ECO:0000256" key="2">
    <source>
        <dbReference type="ARBA" id="ARBA00022884"/>
    </source>
</evidence>
<dbReference type="Pfam" id="PF14693">
    <property type="entry name" value="Ribosomal_TL5_C"/>
    <property type="match status" value="1"/>
</dbReference>
<gene>
    <name evidence="5" type="primary">rplY</name>
    <name evidence="5" type="synonym">ctc</name>
    <name evidence="8" type="ORF">EVJ48_09260</name>
</gene>
<dbReference type="CDD" id="cd00495">
    <property type="entry name" value="Ribosomal_L25_TL5_CTC"/>
    <property type="match status" value="1"/>
</dbReference>
<evidence type="ECO:0000256" key="3">
    <source>
        <dbReference type="ARBA" id="ARBA00022980"/>
    </source>
</evidence>
<dbReference type="AlphaFoldDB" id="A0A520X7P3"/>
<organism evidence="8 9">
    <name type="scientific">Candidatus Acidulodesulfobacterium acidiphilum</name>
    <dbReference type="NCBI Taxonomy" id="2597224"/>
    <lineage>
        <taxon>Bacteria</taxon>
        <taxon>Deltaproteobacteria</taxon>
        <taxon>Candidatus Acidulodesulfobacterales</taxon>
        <taxon>Candidatus Acidulodesulfobacterium</taxon>
    </lineage>
</organism>
<comment type="caution">
    <text evidence="8">The sequence shown here is derived from an EMBL/GenBank/DDBJ whole genome shotgun (WGS) entry which is preliminary data.</text>
</comment>
<evidence type="ECO:0000256" key="4">
    <source>
        <dbReference type="ARBA" id="ARBA00023274"/>
    </source>
</evidence>
<evidence type="ECO:0000259" key="6">
    <source>
        <dbReference type="Pfam" id="PF01386"/>
    </source>
</evidence>
<evidence type="ECO:0000259" key="7">
    <source>
        <dbReference type="Pfam" id="PF14693"/>
    </source>
</evidence>
<keyword evidence="4 5" id="KW-0687">Ribonucleoprotein</keyword>
<comment type="function">
    <text evidence="5">This is one of the proteins that binds to the 5S RNA in the ribosome where it forms part of the central protuberance.</text>
</comment>
<dbReference type="InterPro" id="IPR029751">
    <property type="entry name" value="Ribosomal_L25_dom"/>
</dbReference>
<dbReference type="Gene3D" id="2.170.120.20">
    <property type="entry name" value="Ribosomal protein L25, beta domain"/>
    <property type="match status" value="1"/>
</dbReference>
<evidence type="ECO:0000313" key="9">
    <source>
        <dbReference type="Proteomes" id="UP000322454"/>
    </source>
</evidence>
<dbReference type="SUPFAM" id="SSF50715">
    <property type="entry name" value="Ribosomal protein L25-like"/>
    <property type="match status" value="1"/>
</dbReference>
<accession>A0A520X7P3</accession>
<keyword evidence="3 5" id="KW-0689">Ribosomal protein</keyword>
<dbReference type="GO" id="GO:0006412">
    <property type="term" value="P:translation"/>
    <property type="evidence" value="ECO:0007669"/>
    <property type="project" value="UniProtKB-UniRule"/>
</dbReference>
<keyword evidence="2 5" id="KW-0694">RNA-binding</keyword>
<dbReference type="GO" id="GO:0008097">
    <property type="term" value="F:5S rRNA binding"/>
    <property type="evidence" value="ECO:0007669"/>
    <property type="project" value="InterPro"/>
</dbReference>
<feature type="domain" description="Large ribosomal subunit protein bL25 L25" evidence="6">
    <location>
        <begin position="6"/>
        <end position="93"/>
    </location>
</feature>
<dbReference type="GO" id="GO:0022625">
    <property type="term" value="C:cytosolic large ribosomal subunit"/>
    <property type="evidence" value="ECO:0007669"/>
    <property type="project" value="TreeGrafter"/>
</dbReference>
<dbReference type="Gene3D" id="2.40.240.10">
    <property type="entry name" value="Ribosomal Protein L25, Chain P"/>
    <property type="match status" value="1"/>
</dbReference>
<reference evidence="8 9" key="1">
    <citation type="submission" date="2019-01" db="EMBL/GenBank/DDBJ databases">
        <title>Insights into ecological role of a new deltaproteobacterial order Candidatus Sinidesulfobacterales (Sva0485) by metagenomics and metatranscriptomics.</title>
        <authorList>
            <person name="Tan S."/>
            <person name="Liu J."/>
            <person name="Fang Y."/>
            <person name="Hedlund B."/>
            <person name="Lian Z.-H."/>
            <person name="Huang L.-Y."/>
            <person name="Li J.-T."/>
            <person name="Huang L.-N."/>
            <person name="Li W.-J."/>
            <person name="Jiang H.-C."/>
            <person name="Dong H.-L."/>
            <person name="Shu W.-S."/>
        </authorList>
    </citation>
    <scope>NUCLEOTIDE SEQUENCE [LARGE SCALE GENOMIC DNA]</scope>
    <source>
        <strain evidence="8">AP4</strain>
    </source>
</reference>
<dbReference type="Pfam" id="PF01386">
    <property type="entry name" value="Ribosomal_L25p"/>
    <property type="match status" value="1"/>
</dbReference>
<dbReference type="InterPro" id="IPR020056">
    <property type="entry name" value="Rbsml_bL25/Gln-tRNA_synth_N"/>
</dbReference>
<dbReference type="EMBL" id="SHMQ01000041">
    <property type="protein sequence ID" value="RZV37229.1"/>
    <property type="molecule type" value="Genomic_DNA"/>
</dbReference>
<dbReference type="PANTHER" id="PTHR33284">
    <property type="entry name" value="RIBOSOMAL PROTEIN L25/GLN-TRNA SYNTHETASE, ANTI-CODON-BINDING DOMAIN-CONTAINING PROTEIN"/>
    <property type="match status" value="1"/>
</dbReference>
<dbReference type="InterPro" id="IPR020057">
    <property type="entry name" value="Ribosomal_bL25_b-dom"/>
</dbReference>
<dbReference type="GO" id="GO:0003735">
    <property type="term" value="F:structural constituent of ribosome"/>
    <property type="evidence" value="ECO:0007669"/>
    <property type="project" value="InterPro"/>
</dbReference>
<proteinExistence type="inferred from homology"/>
<feature type="domain" description="Large ribosomal subunit protein bL25 beta" evidence="7">
    <location>
        <begin position="101"/>
        <end position="183"/>
    </location>
</feature>
<evidence type="ECO:0000256" key="5">
    <source>
        <dbReference type="HAMAP-Rule" id="MF_01334"/>
    </source>
</evidence>
<dbReference type="PANTHER" id="PTHR33284:SF1">
    <property type="entry name" value="RIBOSOMAL PROTEIN L25_GLN-TRNA SYNTHETASE, ANTI-CODON-BINDING DOMAIN-CONTAINING PROTEIN"/>
    <property type="match status" value="1"/>
</dbReference>
<evidence type="ECO:0000313" key="8">
    <source>
        <dbReference type="EMBL" id="RZV37229.1"/>
    </source>
</evidence>
<evidence type="ECO:0000256" key="1">
    <source>
        <dbReference type="ARBA" id="ARBA00022730"/>
    </source>
</evidence>
<dbReference type="Proteomes" id="UP000322454">
    <property type="component" value="Unassembled WGS sequence"/>
</dbReference>
<dbReference type="InterPro" id="IPR011035">
    <property type="entry name" value="Ribosomal_bL25/Gln-tRNA_synth"/>
</dbReference>
<dbReference type="HAMAP" id="MF_01334">
    <property type="entry name" value="Ribosomal_bL25_CTC"/>
    <property type="match status" value="1"/>
</dbReference>
<dbReference type="InterPro" id="IPR020930">
    <property type="entry name" value="Ribosomal_uL5_bac-type"/>
</dbReference>
<name>A0A520X7P3_9DELT</name>
<dbReference type="NCBIfam" id="TIGR00731">
    <property type="entry name" value="bL25_bact_ctc"/>
    <property type="match status" value="1"/>
</dbReference>
<dbReference type="InterPro" id="IPR001021">
    <property type="entry name" value="Ribosomal_bL25_long"/>
</dbReference>
<comment type="similarity">
    <text evidence="5">Belongs to the bacterial ribosomal protein bL25 family. CTC subfamily.</text>
</comment>
<protein>
    <recommendedName>
        <fullName evidence="5">Large ribosomal subunit protein bL25</fullName>
    </recommendedName>
    <alternativeName>
        <fullName evidence="5">General stress protein CTC</fullName>
    </alternativeName>
</protein>
<dbReference type="InterPro" id="IPR037121">
    <property type="entry name" value="Ribosomal_bL25_C"/>
</dbReference>
<comment type="subunit">
    <text evidence="5">Part of the 50S ribosomal subunit; part of the 5S rRNA/L5/L18/L25 subcomplex. Contacts the 5S rRNA. Binds to the 5S rRNA independently of L5 and L18.</text>
</comment>
<keyword evidence="1 5" id="KW-0699">rRNA-binding</keyword>
<sequence length="218" mass="23580">MDIINLNIEIRKKENNLKALRKNGLIPAVLYGKKTGSHIILINYKEFLKAFAKHSISSFINILSNEAGVNGKMAVIKEIQKDPVTDGIIHVDLHEISMDEKIEIEAVIHFNGKPEGVKLGGILEPLMRHIAIKGYPKDIIDTVNIDVSGLNIGDIIHVGDLNLGDKIEIITEKDAAIVTVAEPTVEEVSASAEVVESETAAQAAATSAASTQQDSKKS</sequence>